<dbReference type="AlphaFoldDB" id="A0A412FG83"/>
<name>A0A412FG83_9FIRM</name>
<evidence type="ECO:0000313" key="2">
    <source>
        <dbReference type="Proteomes" id="UP000284178"/>
    </source>
</evidence>
<evidence type="ECO:0000313" key="1">
    <source>
        <dbReference type="EMBL" id="RGR67108.1"/>
    </source>
</evidence>
<dbReference type="EMBL" id="QRUP01000034">
    <property type="protein sequence ID" value="RGR67108.1"/>
    <property type="molecule type" value="Genomic_DNA"/>
</dbReference>
<keyword evidence="2" id="KW-1185">Reference proteome</keyword>
<protein>
    <recommendedName>
        <fullName evidence="3">Phosphoenolpyruvate carboxykinase</fullName>
    </recommendedName>
</protein>
<gene>
    <name evidence="1" type="ORF">DWY25_17240</name>
</gene>
<sequence>MKEAIYLKRNMALINYTKAYYTTAEELLSSEGFSMFLDLYFNYCSHTNPQLFEWLRRGLPIEEVKKDLIRLLKVMQVLEVEEIAHPYFRERQKMLAVIEDCYHFWRNMQRYSIIYTRNEEGLQLANFMEADAKFHQMILDFYRTVQQKTQGSKNRVYRQLQAGTNASLLLRDYPWPAPEGHRELGDIPFVHTIMMRTPLIIHPRSNKRLGMFTEVDANPMAEWVKGDEEWMCFPLKVGSLLCYTYFHRDFTAGAVALANLFELASDEDCIGAKPDLLLLFGNPDGQNDTVFYHDQANAMWVGKVSYADVIEYFGYLKKMILTLHNLAMIEKGWLPLHGAMINLTLQDGTKKGVIMIGDSGAGKSETIEALTNLSEDVIVSREIIFDDMGSLHLDEQGQIRAQGTEIGAFVRLDDLDKGSAYRDMDRSIFFNPESANARVVIPASPYDTIITDQKVDLFLYANNYTDRRGLRAFDSKEEAVQTFIEGKRFALGTTQEKGLSTTFFANPFGPMQKQPECLKIIDQMFAALLDQHIFLGEIYTGLGLPEKGGNALEIAAKELLAKISGK</sequence>
<organism evidence="1 2">
    <name type="scientific">Holdemania filiformis</name>
    <dbReference type="NCBI Taxonomy" id="61171"/>
    <lineage>
        <taxon>Bacteria</taxon>
        <taxon>Bacillati</taxon>
        <taxon>Bacillota</taxon>
        <taxon>Erysipelotrichia</taxon>
        <taxon>Erysipelotrichales</taxon>
        <taxon>Erysipelotrichaceae</taxon>
        <taxon>Holdemania</taxon>
    </lineage>
</organism>
<proteinExistence type="predicted"/>
<dbReference type="GeneID" id="83017142"/>
<dbReference type="SUPFAM" id="SSF53795">
    <property type="entry name" value="PEP carboxykinase-like"/>
    <property type="match status" value="1"/>
</dbReference>
<comment type="caution">
    <text evidence="1">The sequence shown here is derived from an EMBL/GenBank/DDBJ whole genome shotgun (WGS) entry which is preliminary data.</text>
</comment>
<reference evidence="1 2" key="1">
    <citation type="submission" date="2018-08" db="EMBL/GenBank/DDBJ databases">
        <title>A genome reference for cultivated species of the human gut microbiota.</title>
        <authorList>
            <person name="Zou Y."/>
            <person name="Xue W."/>
            <person name="Luo G."/>
        </authorList>
    </citation>
    <scope>NUCLEOTIDE SEQUENCE [LARGE SCALE GENOMIC DNA]</scope>
    <source>
        <strain evidence="1 2">AF24-29</strain>
    </source>
</reference>
<dbReference type="RefSeq" id="WP_117896320.1">
    <property type="nucleotide sequence ID" value="NZ_CABJCV010000034.1"/>
</dbReference>
<evidence type="ECO:0008006" key="3">
    <source>
        <dbReference type="Google" id="ProtNLM"/>
    </source>
</evidence>
<dbReference type="Proteomes" id="UP000284178">
    <property type="component" value="Unassembled WGS sequence"/>
</dbReference>
<accession>A0A412FG83</accession>